<keyword evidence="3" id="KW-1185">Reference proteome</keyword>
<gene>
    <name evidence="2" type="ORF">OKIOD_LOCUS13057</name>
</gene>
<protein>
    <submittedName>
        <fullName evidence="2">Oidioi.mRNA.OKI2018_I69.chr2.g4292.t1.cds</fullName>
    </submittedName>
</protein>
<name>A0ABN7SWM5_OIKDI</name>
<sequence>MEAKDLDDVTNLNPEHLRYCLKSLGRYIPGHIHDTIPAEEAIPLVIDHISSVHGYEHENLPNIPIRRMKKQNDNDFKLQMSLVEDGILLPSTNFFVSNLIMFRRAVEFCMHDLCLTLLAYKEGAPLLVYKEEEETSTIEIDIGLKKMIEIYRGRPEITIWQELRRLFREQLDDLFNKIRGYRSLLIDCCGIDELRGYESSLNAEIPIKTADLDLFKHPKFSPSYEIKDRPKVKAKSRKKTKINQNPPSESS</sequence>
<evidence type="ECO:0000313" key="2">
    <source>
        <dbReference type="EMBL" id="CAG5109806.1"/>
    </source>
</evidence>
<accession>A0ABN7SWM5</accession>
<evidence type="ECO:0000256" key="1">
    <source>
        <dbReference type="SAM" id="MobiDB-lite"/>
    </source>
</evidence>
<organism evidence="2 3">
    <name type="scientific">Oikopleura dioica</name>
    <name type="common">Tunicate</name>
    <dbReference type="NCBI Taxonomy" id="34765"/>
    <lineage>
        <taxon>Eukaryota</taxon>
        <taxon>Metazoa</taxon>
        <taxon>Chordata</taxon>
        <taxon>Tunicata</taxon>
        <taxon>Appendicularia</taxon>
        <taxon>Copelata</taxon>
        <taxon>Oikopleuridae</taxon>
        <taxon>Oikopleura</taxon>
    </lineage>
</organism>
<feature type="compositionally biased region" description="Polar residues" evidence="1">
    <location>
        <begin position="242"/>
        <end position="251"/>
    </location>
</feature>
<evidence type="ECO:0000313" key="3">
    <source>
        <dbReference type="Proteomes" id="UP001158576"/>
    </source>
</evidence>
<proteinExistence type="predicted"/>
<feature type="region of interest" description="Disordered" evidence="1">
    <location>
        <begin position="220"/>
        <end position="251"/>
    </location>
</feature>
<feature type="compositionally biased region" description="Basic residues" evidence="1">
    <location>
        <begin position="232"/>
        <end position="241"/>
    </location>
</feature>
<dbReference type="EMBL" id="OU015567">
    <property type="protein sequence ID" value="CAG5109806.1"/>
    <property type="molecule type" value="Genomic_DNA"/>
</dbReference>
<reference evidence="2 3" key="1">
    <citation type="submission" date="2021-04" db="EMBL/GenBank/DDBJ databases">
        <authorList>
            <person name="Bliznina A."/>
        </authorList>
    </citation>
    <scope>NUCLEOTIDE SEQUENCE [LARGE SCALE GENOMIC DNA]</scope>
</reference>
<dbReference type="Proteomes" id="UP001158576">
    <property type="component" value="Chromosome 2"/>
</dbReference>